<dbReference type="RefSeq" id="WP_045670041.1">
    <property type="nucleotide sequence ID" value="NZ_CP011058.1"/>
</dbReference>
<evidence type="ECO:0000259" key="6">
    <source>
        <dbReference type="Pfam" id="PF04932"/>
    </source>
</evidence>
<evidence type="ECO:0000256" key="4">
    <source>
        <dbReference type="ARBA" id="ARBA00023136"/>
    </source>
</evidence>
<dbReference type="InterPro" id="IPR011990">
    <property type="entry name" value="TPR-like_helical_dom_sf"/>
</dbReference>
<feature type="transmembrane region" description="Helical" evidence="5">
    <location>
        <begin position="181"/>
        <end position="200"/>
    </location>
</feature>
<dbReference type="GO" id="GO:0016020">
    <property type="term" value="C:membrane"/>
    <property type="evidence" value="ECO:0007669"/>
    <property type="project" value="UniProtKB-SubCell"/>
</dbReference>
<feature type="transmembrane region" description="Helical" evidence="5">
    <location>
        <begin position="281"/>
        <end position="299"/>
    </location>
</feature>
<feature type="transmembrane region" description="Helical" evidence="5">
    <location>
        <begin position="421"/>
        <end position="441"/>
    </location>
</feature>
<keyword evidence="3 5" id="KW-1133">Transmembrane helix</keyword>
<reference evidence="8" key="2">
    <citation type="submission" date="2015-03" db="EMBL/GenBank/DDBJ databases">
        <title>Genome sequence of Paenibacillus beijingensis strain DSM 24997T.</title>
        <authorList>
            <person name="Kwak Y."/>
            <person name="Shin J.-H."/>
        </authorList>
    </citation>
    <scope>NUCLEOTIDE SEQUENCE [LARGE SCALE GENOMIC DNA]</scope>
    <source>
        <strain evidence="8">DSM 24997</strain>
    </source>
</reference>
<feature type="transmembrane region" description="Helical" evidence="5">
    <location>
        <begin position="453"/>
        <end position="470"/>
    </location>
</feature>
<feature type="transmembrane region" description="Helical" evidence="5">
    <location>
        <begin position="156"/>
        <end position="174"/>
    </location>
</feature>
<protein>
    <recommendedName>
        <fullName evidence="6">O-antigen ligase-related domain-containing protein</fullName>
    </recommendedName>
</protein>
<dbReference type="PATRIC" id="fig|1126833.4.peg.1874"/>
<feature type="transmembrane region" description="Helical" evidence="5">
    <location>
        <begin position="114"/>
        <end position="136"/>
    </location>
</feature>
<keyword evidence="2 5" id="KW-0812">Transmembrane</keyword>
<name>A0A0D5NI83_9BACL</name>
<dbReference type="HOGENOM" id="CLU_011929_0_0_9"/>
<keyword evidence="4 5" id="KW-0472">Membrane</keyword>
<reference evidence="7 8" key="1">
    <citation type="journal article" date="2015" name="J. Biotechnol.">
        <title>Complete genome sequence of Paenibacillus beijingensis 7188(T) (=DSM 24997(T)), a novel rhizobacterium from jujube garden soil.</title>
        <authorList>
            <person name="Kwak Y."/>
            <person name="Shin J.H."/>
        </authorList>
    </citation>
    <scope>NUCLEOTIDE SEQUENCE [LARGE SCALE GENOMIC DNA]</scope>
    <source>
        <strain evidence="7 8">DSM 24997</strain>
    </source>
</reference>
<feature type="domain" description="O-antigen ligase-related" evidence="6">
    <location>
        <begin position="291"/>
        <end position="428"/>
    </location>
</feature>
<feature type="transmembrane region" description="Helical" evidence="5">
    <location>
        <begin position="229"/>
        <end position="247"/>
    </location>
</feature>
<dbReference type="AlphaFoldDB" id="A0A0D5NI83"/>
<evidence type="ECO:0000256" key="1">
    <source>
        <dbReference type="ARBA" id="ARBA00004141"/>
    </source>
</evidence>
<dbReference type="PANTHER" id="PTHR37422">
    <property type="entry name" value="TEICHURONIC ACID BIOSYNTHESIS PROTEIN TUAE"/>
    <property type="match status" value="1"/>
</dbReference>
<dbReference type="Pfam" id="PF04932">
    <property type="entry name" value="Wzy_C"/>
    <property type="match status" value="1"/>
</dbReference>
<feature type="transmembrane region" description="Helical" evidence="5">
    <location>
        <begin position="206"/>
        <end position="224"/>
    </location>
</feature>
<evidence type="ECO:0000313" key="8">
    <source>
        <dbReference type="Proteomes" id="UP000032633"/>
    </source>
</evidence>
<evidence type="ECO:0000256" key="2">
    <source>
        <dbReference type="ARBA" id="ARBA00022692"/>
    </source>
</evidence>
<evidence type="ECO:0000313" key="7">
    <source>
        <dbReference type="EMBL" id="AJY74608.1"/>
    </source>
</evidence>
<dbReference type="InterPro" id="IPR051533">
    <property type="entry name" value="WaaL-like"/>
</dbReference>
<feature type="transmembrane region" description="Helical" evidence="5">
    <location>
        <begin position="508"/>
        <end position="530"/>
    </location>
</feature>
<dbReference type="Proteomes" id="UP000032633">
    <property type="component" value="Chromosome"/>
</dbReference>
<feature type="transmembrane region" description="Helical" evidence="5">
    <location>
        <begin position="82"/>
        <end position="102"/>
    </location>
</feature>
<dbReference type="Gene3D" id="1.25.40.10">
    <property type="entry name" value="Tetratricopeptide repeat domain"/>
    <property type="match status" value="1"/>
</dbReference>
<dbReference type="EMBL" id="CP011058">
    <property type="protein sequence ID" value="AJY74608.1"/>
    <property type="molecule type" value="Genomic_DNA"/>
</dbReference>
<feature type="transmembrane region" description="Helical" evidence="5">
    <location>
        <begin position="476"/>
        <end position="496"/>
    </location>
</feature>
<dbReference type="PANTHER" id="PTHR37422:SF13">
    <property type="entry name" value="LIPOPOLYSACCHARIDE BIOSYNTHESIS PROTEIN PA4999-RELATED"/>
    <property type="match status" value="1"/>
</dbReference>
<feature type="transmembrane region" description="Helical" evidence="5">
    <location>
        <begin position="56"/>
        <end position="76"/>
    </location>
</feature>
<proteinExistence type="predicted"/>
<evidence type="ECO:0000256" key="3">
    <source>
        <dbReference type="ARBA" id="ARBA00022989"/>
    </source>
</evidence>
<dbReference type="KEGG" id="pbj:VN24_08495"/>
<comment type="subcellular location">
    <subcellularLocation>
        <location evidence="1">Membrane</location>
        <topology evidence="1">Multi-pass membrane protein</topology>
    </subcellularLocation>
</comment>
<feature type="transmembrane region" description="Helical" evidence="5">
    <location>
        <begin position="30"/>
        <end position="49"/>
    </location>
</feature>
<dbReference type="InterPro" id="IPR007016">
    <property type="entry name" value="O-antigen_ligase-rel_domated"/>
</dbReference>
<dbReference type="STRING" id="1126833.VN24_08495"/>
<sequence>MAAIFFLAFPFQTALFNGFDFSFEKKITGAMLYGFFFFIVMSLHIFKVWRENNWQAVLSVSVWLLPIFYFISSFNAVSVNDAQILTVISFGLAGFFVFGVYFNDTPSSRKTLEGILVLSGYILVIFGLINLFGQIYTPDALWFTMGNYRLTSVFQYPNTYAAVLIAVLLVALYYTAHAVRYPWRFIHAFMLVPVLVSFMLTFSRAAIVIVPVVILILLPFFKLAKQLSYLVYLMLSTLVTFIILNQMESISTTIAQQVQPVEGVKAAQSISLWSALPLKGWGVLLAASLVTALLSLAVAKWIEPWLERKLQKVSAMKSSAFLAPAALLIIVIVGAAIVLSSSAVRGLLPANIADRLENLNFRQHSVLERETFYRNGLKIAADHPLVGAGGGAWKALYQQYQTNPYTSNQAHSYPIQMLVEVGWLGLLVHAAFFAAVFFFYIRSYFRYPEKRGSHIIFFIFSISILLHSFIDFDMSYISISSLVFFCLGCMIGVYGRELKIEGLQFKRNALRLIFPSALTLLSILMMVVSYRQYASHVQFDKALAYAAEKRPLQELLVPLEKAISFAPANPHYSLVEADWMSQAFAQTGNAAYLDNGKKILDKAKLMSPYERQIILAEYRYYKDTQNYENAIASLEEGISKFPWDIDFYETTIQEYYDAGNREKPSNPDQSAAKWNRATELYNIIVERTEQLKALPPEQLQGRRFDVSPAVRLIIAQIQYANKDFSSAIETLNPAISDNLQEQSNRVIVRYYLAALHATGKNDEDLQTKLIAADIQEKGLLEALEKEN</sequence>
<dbReference type="OrthoDB" id="1808577at2"/>
<organism evidence="7 8">
    <name type="scientific">Paenibacillus beijingensis</name>
    <dbReference type="NCBI Taxonomy" id="1126833"/>
    <lineage>
        <taxon>Bacteria</taxon>
        <taxon>Bacillati</taxon>
        <taxon>Bacillota</taxon>
        <taxon>Bacilli</taxon>
        <taxon>Bacillales</taxon>
        <taxon>Paenibacillaceae</taxon>
        <taxon>Paenibacillus</taxon>
    </lineage>
</organism>
<accession>A0A0D5NI83</accession>
<feature type="transmembrane region" description="Helical" evidence="5">
    <location>
        <begin position="320"/>
        <end position="339"/>
    </location>
</feature>
<evidence type="ECO:0000256" key="5">
    <source>
        <dbReference type="SAM" id="Phobius"/>
    </source>
</evidence>
<gene>
    <name evidence="7" type="ORF">VN24_08495</name>
</gene>
<keyword evidence="8" id="KW-1185">Reference proteome</keyword>